<name>R6TRC1_9BACT</name>
<dbReference type="Proteomes" id="UP000017938">
    <property type="component" value="Unassembled WGS sequence"/>
</dbReference>
<evidence type="ECO:0000313" key="2">
    <source>
        <dbReference type="EMBL" id="CDC74730.1"/>
    </source>
</evidence>
<dbReference type="AlphaFoldDB" id="R6TRC1"/>
<evidence type="ECO:0000313" key="3">
    <source>
        <dbReference type="Proteomes" id="UP000017938"/>
    </source>
</evidence>
<sequence length="193" mass="21931">MRNDHLPCAEAAHAQPRHRYSVHVGVVGFCRLQDKLKQLKRHVVPYGVIRTLRRQGYDPKPFIIGVGSKIFRKSDLVHYRQILAALSGSVKEYYHRKGFLFRIESGRCCDSRSEIDLGAHSFADFNYHNNVLAFVSDRYPACNTAREPTAVFTSCRLSGLPVIVTESARALPRRMSRDTFSQDPSVPCRTVHS</sequence>
<dbReference type="EMBL" id="CBFW010000247">
    <property type="protein sequence ID" value="CDC74730.1"/>
    <property type="molecule type" value="Genomic_DNA"/>
</dbReference>
<accession>R6TRC1</accession>
<comment type="caution">
    <text evidence="2">The sequence shown here is derived from an EMBL/GenBank/DDBJ whole genome shotgun (WGS) entry which is preliminary data.</text>
</comment>
<organism evidence="2 3">
    <name type="scientific">Candidatus Colimorpha enterica</name>
    <dbReference type="NCBI Taxonomy" id="3083063"/>
    <lineage>
        <taxon>Bacteria</taxon>
        <taxon>Pseudomonadati</taxon>
        <taxon>Bacteroidota</taxon>
        <taxon>Bacteroidia</taxon>
        <taxon>Bacteroidales</taxon>
        <taxon>Candidatus Colimorpha</taxon>
    </lineage>
</organism>
<reference evidence="2" key="1">
    <citation type="submission" date="2012-11" db="EMBL/GenBank/DDBJ databases">
        <title>Dependencies among metagenomic species, viruses, plasmids and units of genetic variation.</title>
        <authorList>
            <person name="Nielsen H.B."/>
            <person name="Almeida M."/>
            <person name="Juncker A.S."/>
            <person name="Rasmussen S."/>
            <person name="Li J."/>
            <person name="Sunagawa S."/>
            <person name="Plichta D."/>
            <person name="Gautier L."/>
            <person name="Le Chatelier E."/>
            <person name="Peletier E."/>
            <person name="Bonde I."/>
            <person name="Nielsen T."/>
            <person name="Manichanh C."/>
            <person name="Arumugam M."/>
            <person name="Batto J."/>
            <person name="Santos M.B.Q.D."/>
            <person name="Blom N."/>
            <person name="Borruel N."/>
            <person name="Burgdorf K.S."/>
            <person name="Boumezbeur F."/>
            <person name="Casellas F."/>
            <person name="Dore J."/>
            <person name="Guarner F."/>
            <person name="Hansen T."/>
            <person name="Hildebrand F."/>
            <person name="Kaas R.S."/>
            <person name="Kennedy S."/>
            <person name="Kristiansen K."/>
            <person name="Kultima J.R."/>
            <person name="Leonard P."/>
            <person name="Levenez F."/>
            <person name="Lund O."/>
            <person name="Moumen B."/>
            <person name="Le Paslier D."/>
            <person name="Pons N."/>
            <person name="Pedersen O."/>
            <person name="Prifti E."/>
            <person name="Qin J."/>
            <person name="Raes J."/>
            <person name="Tap J."/>
            <person name="Tims S."/>
            <person name="Ussery D.W."/>
            <person name="Yamada T."/>
            <person name="MetaHit consortium"/>
            <person name="Renault P."/>
            <person name="Sicheritz-Ponten T."/>
            <person name="Bork P."/>
            <person name="Wang J."/>
            <person name="Brunak S."/>
            <person name="Ehrlich S.D."/>
        </authorList>
    </citation>
    <scope>NUCLEOTIDE SEQUENCE [LARGE SCALE GENOMIC DNA]</scope>
</reference>
<gene>
    <name evidence="2" type="ORF">BN580_01600</name>
</gene>
<proteinExistence type="predicted"/>
<protein>
    <submittedName>
        <fullName evidence="2">Uncharacterized protein</fullName>
    </submittedName>
</protein>
<evidence type="ECO:0000256" key="1">
    <source>
        <dbReference type="SAM" id="MobiDB-lite"/>
    </source>
</evidence>
<feature type="region of interest" description="Disordered" evidence="1">
    <location>
        <begin position="174"/>
        <end position="193"/>
    </location>
</feature>